<keyword evidence="3" id="KW-1185">Reference proteome</keyword>
<proteinExistence type="predicted"/>
<dbReference type="Proteomes" id="UP001055156">
    <property type="component" value="Unassembled WGS sequence"/>
</dbReference>
<keyword evidence="1" id="KW-1133">Transmembrane helix</keyword>
<feature type="transmembrane region" description="Helical" evidence="1">
    <location>
        <begin position="39"/>
        <end position="59"/>
    </location>
</feature>
<evidence type="ECO:0000313" key="3">
    <source>
        <dbReference type="Proteomes" id="UP001055156"/>
    </source>
</evidence>
<gene>
    <name evidence="2" type="ORF">LKMONMHP_3704</name>
</gene>
<dbReference type="RefSeq" id="WP_238312792.1">
    <property type="nucleotide sequence ID" value="NZ_BPQV01000012.1"/>
</dbReference>
<evidence type="ECO:0000256" key="1">
    <source>
        <dbReference type="SAM" id="Phobius"/>
    </source>
</evidence>
<name>A0ABQ4TAY6_METOR</name>
<accession>A0ABQ4TAY6</accession>
<organism evidence="2 3">
    <name type="scientific">Methylobacterium organophilum</name>
    <dbReference type="NCBI Taxonomy" id="410"/>
    <lineage>
        <taxon>Bacteria</taxon>
        <taxon>Pseudomonadati</taxon>
        <taxon>Pseudomonadota</taxon>
        <taxon>Alphaproteobacteria</taxon>
        <taxon>Hyphomicrobiales</taxon>
        <taxon>Methylobacteriaceae</taxon>
        <taxon>Methylobacterium</taxon>
    </lineage>
</organism>
<reference evidence="2" key="1">
    <citation type="journal article" date="2021" name="Front. Microbiol.">
        <title>Comprehensive Comparative Genomics and Phenotyping of Methylobacterium Species.</title>
        <authorList>
            <person name="Alessa O."/>
            <person name="Ogura Y."/>
            <person name="Fujitani Y."/>
            <person name="Takami H."/>
            <person name="Hayashi T."/>
            <person name="Sahin N."/>
            <person name="Tani A."/>
        </authorList>
    </citation>
    <scope>NUCLEOTIDE SEQUENCE</scope>
    <source>
        <strain evidence="2">NBRC 15689</strain>
    </source>
</reference>
<sequence>MNPLVPLLVLLLLPIGAISAVLFTDTGIDPALLTATIKTFAILFVVGGALSFAASRLAARSN</sequence>
<comment type="caution">
    <text evidence="2">The sequence shown here is derived from an EMBL/GenBank/DDBJ whole genome shotgun (WGS) entry which is preliminary data.</text>
</comment>
<protein>
    <submittedName>
        <fullName evidence="2">Uncharacterized protein</fullName>
    </submittedName>
</protein>
<keyword evidence="1" id="KW-0812">Transmembrane</keyword>
<dbReference type="EMBL" id="BPQV01000012">
    <property type="protein sequence ID" value="GJE28830.1"/>
    <property type="molecule type" value="Genomic_DNA"/>
</dbReference>
<evidence type="ECO:0000313" key="2">
    <source>
        <dbReference type="EMBL" id="GJE28830.1"/>
    </source>
</evidence>
<keyword evidence="1" id="KW-0472">Membrane</keyword>
<reference evidence="2" key="2">
    <citation type="submission" date="2021-08" db="EMBL/GenBank/DDBJ databases">
        <authorList>
            <person name="Tani A."/>
            <person name="Ola A."/>
            <person name="Ogura Y."/>
            <person name="Katsura K."/>
            <person name="Hayashi T."/>
        </authorList>
    </citation>
    <scope>NUCLEOTIDE SEQUENCE</scope>
    <source>
        <strain evidence="2">NBRC 15689</strain>
    </source>
</reference>